<dbReference type="Pfam" id="PF17004">
    <property type="entry name" value="SRP_TPR_like"/>
    <property type="match status" value="1"/>
</dbReference>
<proteinExistence type="inferred from homology"/>
<comment type="similarity">
    <text evidence="3 9">Belongs to the SRP72 family.</text>
</comment>
<protein>
    <recommendedName>
        <fullName evidence="4 9">Signal recognition particle subunit SRP72</fullName>
    </recommendedName>
</protein>
<dbReference type="PANTHER" id="PTHR14094">
    <property type="entry name" value="SIGNAL RECOGNITION PARTICLE 72"/>
    <property type="match status" value="1"/>
</dbReference>
<dbReference type="InterPro" id="IPR013699">
    <property type="entry name" value="Signal_recog_part_SRP72_RNA-bd"/>
</dbReference>
<evidence type="ECO:0000313" key="13">
    <source>
        <dbReference type="Proteomes" id="UP001360953"/>
    </source>
</evidence>
<gene>
    <name evidence="12" type="ORF">J3D65DRAFT_560874</name>
</gene>
<name>A0ABR1L7X0_9PEZI</name>
<feature type="region of interest" description="Disordered" evidence="10">
    <location>
        <begin position="546"/>
        <end position="649"/>
    </location>
</feature>
<evidence type="ECO:0000256" key="6">
    <source>
        <dbReference type="ARBA" id="ARBA00022824"/>
    </source>
</evidence>
<dbReference type="GeneID" id="92030397"/>
<feature type="compositionally biased region" description="Basic and acidic residues" evidence="10">
    <location>
        <begin position="577"/>
        <end position="600"/>
    </location>
</feature>
<keyword evidence="13" id="KW-1185">Reference proteome</keyword>
<dbReference type="InterPro" id="IPR011990">
    <property type="entry name" value="TPR-like_helical_dom_sf"/>
</dbReference>
<reference evidence="12 13" key="1">
    <citation type="submission" date="2024-04" db="EMBL/GenBank/DDBJ databases">
        <title>Phyllosticta paracitricarpa is synonymous to the EU quarantine fungus P. citricarpa based on phylogenomic analyses.</title>
        <authorList>
            <consortium name="Lawrence Berkeley National Laboratory"/>
            <person name="Van ingen-buijs V.A."/>
            <person name="Van westerhoven A.C."/>
            <person name="Haridas S."/>
            <person name="Skiadas P."/>
            <person name="Martin F."/>
            <person name="Groenewald J.Z."/>
            <person name="Crous P.W."/>
            <person name="Seidl M.F."/>
        </authorList>
    </citation>
    <scope>NUCLEOTIDE SEQUENCE [LARGE SCALE GENOMIC DNA]</scope>
    <source>
        <strain evidence="12 13">CPC 17464</strain>
    </source>
</reference>
<feature type="domain" description="Signal recognition particle SRP72 subunit RNA-binding" evidence="11">
    <location>
        <begin position="554"/>
        <end position="603"/>
    </location>
</feature>
<evidence type="ECO:0000256" key="7">
    <source>
        <dbReference type="ARBA" id="ARBA00023135"/>
    </source>
</evidence>
<dbReference type="Gene3D" id="1.25.40.10">
    <property type="entry name" value="Tetratricopeptide repeat domain"/>
    <property type="match status" value="1"/>
</dbReference>
<feature type="compositionally biased region" description="Basic residues" evidence="10">
    <location>
        <begin position="601"/>
        <end position="610"/>
    </location>
</feature>
<dbReference type="PANTHER" id="PTHR14094:SF9">
    <property type="entry name" value="SIGNAL RECOGNITION PARTICLE SUBUNIT SRP72"/>
    <property type="match status" value="1"/>
</dbReference>
<comment type="function">
    <text evidence="9">Component of the signal recognition particle (SRP) complex, a ribonucleoprotein complex that mediates the cotranslational targeting of secretory and membrane proteins to the endoplasmic reticulum (ER).</text>
</comment>
<keyword evidence="8 9" id="KW-0687">Ribonucleoprotein</keyword>
<dbReference type="InterPro" id="IPR031545">
    <property type="entry name" value="SRP72_TPR-like"/>
</dbReference>
<evidence type="ECO:0000313" key="12">
    <source>
        <dbReference type="EMBL" id="KAK7530750.1"/>
    </source>
</evidence>
<dbReference type="Proteomes" id="UP001360953">
    <property type="component" value="Unassembled WGS sequence"/>
</dbReference>
<dbReference type="Pfam" id="PF08492">
    <property type="entry name" value="SRP72"/>
    <property type="match status" value="1"/>
</dbReference>
<evidence type="ECO:0000256" key="8">
    <source>
        <dbReference type="ARBA" id="ARBA00023274"/>
    </source>
</evidence>
<evidence type="ECO:0000256" key="3">
    <source>
        <dbReference type="ARBA" id="ARBA00007676"/>
    </source>
</evidence>
<dbReference type="RefSeq" id="XP_066650823.1">
    <property type="nucleotide sequence ID" value="XM_066797491.1"/>
</dbReference>
<evidence type="ECO:0000256" key="5">
    <source>
        <dbReference type="ARBA" id="ARBA00022490"/>
    </source>
</evidence>
<sequence length="649" mass="71095">MAANSGDLSALLAQLDLDDGNADHDKILQALNAHLAKSKNDVNLQHMRAVALLKLDRFDDALRQFEQGGDKLKQKAPLEYAYALYKTGKLEEASKVASGNSGRGINHVLAQATYRSENFQLASDVYHKLASRPQDGQAFESPNDININSLAVDAQLHWQSNGALSKKNKLGREDMEAFETAYNAACFSISRGELAQAEVLLKRARDLCLASELSEEDKKAELMPIVIQQIYLLNQLGKTEEAERLATEVSIPEVPDASTRHIAQMNGFASSGQTENPYLSKRKLDSTSHLPRNDRLFAFQQSLMDHNNYISELQSNKHEGVARSTLSKISTQPTSTTSFATNALSVLNAAANTKGLSGRSAIKQLLPLVHRRPRDVGLALTVVQLYCQESNYGAATPLLENFLKRLEDSADSRDHDVRFSPGLVAAQVALYAKAGRKAAVRSELAKATDYWRQQTKNPPISLLMAAGIHLIESHQPEDLEKAGEIFSSLLENDPNDHAAAAGLVAAFATTHPEKLSPAQLDKLTPVPRLIADVDVDALESAGIATPPYLQHQAAAKRPSPKEKEQPAKKKKVRQSRIPKEFDPNKKVDPERWLPMKDRSYYRPKGKKGKKRDAGLTQGGFVEEPKTNQAQVATGSGGGGQGKKKKKGKK</sequence>
<evidence type="ECO:0000259" key="11">
    <source>
        <dbReference type="Pfam" id="PF08492"/>
    </source>
</evidence>
<accession>A0ABR1L7X0</accession>
<comment type="subcellular location">
    <subcellularLocation>
        <location evidence="2 9">Cytoplasm</location>
    </subcellularLocation>
    <subcellularLocation>
        <location evidence="1">Endoplasmic reticulum</location>
    </subcellularLocation>
</comment>
<dbReference type="EMBL" id="JBBPEH010000013">
    <property type="protein sequence ID" value="KAK7530750.1"/>
    <property type="molecule type" value="Genomic_DNA"/>
</dbReference>
<dbReference type="PIRSF" id="PIRSF038922">
    <property type="entry name" value="SRP72"/>
    <property type="match status" value="1"/>
</dbReference>
<dbReference type="SUPFAM" id="SSF48452">
    <property type="entry name" value="TPR-like"/>
    <property type="match status" value="2"/>
</dbReference>
<organism evidence="12 13">
    <name type="scientific">Phyllosticta citribraziliensis</name>
    <dbReference type="NCBI Taxonomy" id="989973"/>
    <lineage>
        <taxon>Eukaryota</taxon>
        <taxon>Fungi</taxon>
        <taxon>Dikarya</taxon>
        <taxon>Ascomycota</taxon>
        <taxon>Pezizomycotina</taxon>
        <taxon>Dothideomycetes</taxon>
        <taxon>Dothideomycetes incertae sedis</taxon>
        <taxon>Botryosphaeriales</taxon>
        <taxon>Phyllostictaceae</taxon>
        <taxon>Phyllosticta</taxon>
    </lineage>
</organism>
<dbReference type="InterPro" id="IPR026270">
    <property type="entry name" value="SRP72"/>
</dbReference>
<comment type="caution">
    <text evidence="12">The sequence shown here is derived from an EMBL/GenBank/DDBJ whole genome shotgun (WGS) entry which is preliminary data.</text>
</comment>
<evidence type="ECO:0000256" key="1">
    <source>
        <dbReference type="ARBA" id="ARBA00004240"/>
    </source>
</evidence>
<evidence type="ECO:0000256" key="2">
    <source>
        <dbReference type="ARBA" id="ARBA00004496"/>
    </source>
</evidence>
<keyword evidence="6" id="KW-0256">Endoplasmic reticulum</keyword>
<keyword evidence="7 9" id="KW-0733">Signal recognition particle</keyword>
<evidence type="ECO:0000256" key="10">
    <source>
        <dbReference type="SAM" id="MobiDB-lite"/>
    </source>
</evidence>
<keyword evidence="5 9" id="KW-0963">Cytoplasm</keyword>
<evidence type="ECO:0000256" key="9">
    <source>
        <dbReference type="PIRNR" id="PIRNR038922"/>
    </source>
</evidence>
<evidence type="ECO:0000256" key="4">
    <source>
        <dbReference type="ARBA" id="ARBA00018350"/>
    </source>
</evidence>